<dbReference type="eggNOG" id="ENOG502T2NK">
    <property type="taxonomic scope" value="Eukaryota"/>
</dbReference>
<reference evidence="8" key="1">
    <citation type="journal article" date="2012" name="Science">
        <title>The Paleozoic origin of enzymatic lignin decomposition reconstructed from 31 fungal genomes.</title>
        <authorList>
            <person name="Floudas D."/>
            <person name="Binder M."/>
            <person name="Riley R."/>
            <person name="Barry K."/>
            <person name="Blanchette R.A."/>
            <person name="Henrissat B."/>
            <person name="Martinez A.T."/>
            <person name="Otillar R."/>
            <person name="Spatafora J.W."/>
            <person name="Yadav J.S."/>
            <person name="Aerts A."/>
            <person name="Benoit I."/>
            <person name="Boyd A."/>
            <person name="Carlson A."/>
            <person name="Copeland A."/>
            <person name="Coutinho P.M."/>
            <person name="de Vries R.P."/>
            <person name="Ferreira P."/>
            <person name="Findley K."/>
            <person name="Foster B."/>
            <person name="Gaskell J."/>
            <person name="Glotzer D."/>
            <person name="Gorecki P."/>
            <person name="Heitman J."/>
            <person name="Hesse C."/>
            <person name="Hori C."/>
            <person name="Igarashi K."/>
            <person name="Jurgens J.A."/>
            <person name="Kallen N."/>
            <person name="Kersten P."/>
            <person name="Kohler A."/>
            <person name="Kuees U."/>
            <person name="Kumar T.K.A."/>
            <person name="Kuo A."/>
            <person name="LaButti K."/>
            <person name="Larrondo L.F."/>
            <person name="Lindquist E."/>
            <person name="Ling A."/>
            <person name="Lombard V."/>
            <person name="Lucas S."/>
            <person name="Lundell T."/>
            <person name="Martin R."/>
            <person name="McLaughlin D.J."/>
            <person name="Morgenstern I."/>
            <person name="Morin E."/>
            <person name="Murat C."/>
            <person name="Nagy L.G."/>
            <person name="Nolan M."/>
            <person name="Ohm R.A."/>
            <person name="Patyshakuliyeva A."/>
            <person name="Rokas A."/>
            <person name="Ruiz-Duenas F.J."/>
            <person name="Sabat G."/>
            <person name="Salamov A."/>
            <person name="Samejima M."/>
            <person name="Schmutz J."/>
            <person name="Slot J.C."/>
            <person name="St John F."/>
            <person name="Stenlid J."/>
            <person name="Sun H."/>
            <person name="Sun S."/>
            <person name="Syed K."/>
            <person name="Tsang A."/>
            <person name="Wiebenga A."/>
            <person name="Young D."/>
            <person name="Pisabarro A."/>
            <person name="Eastwood D.C."/>
            <person name="Martin F."/>
            <person name="Cullen D."/>
            <person name="Grigoriev I.V."/>
            <person name="Hibbett D.S."/>
        </authorList>
    </citation>
    <scope>NUCLEOTIDE SEQUENCE [LARGE SCALE GENOMIC DNA]</scope>
    <source>
        <strain evidence="8">TFB10046</strain>
    </source>
</reference>
<gene>
    <name evidence="7" type="ORF">AURDEDRAFT_188854</name>
</gene>
<dbReference type="InterPro" id="IPR002893">
    <property type="entry name" value="Znf_MYND"/>
</dbReference>
<dbReference type="InParanoid" id="J0CWI3"/>
<evidence type="ECO:0000256" key="3">
    <source>
        <dbReference type="ARBA" id="ARBA00022833"/>
    </source>
</evidence>
<dbReference type="AlphaFoldDB" id="J0CWI3"/>
<dbReference type="CDD" id="cd20335">
    <property type="entry name" value="BRcat_RBR"/>
    <property type="match status" value="1"/>
</dbReference>
<accession>J0CWI3</accession>
<evidence type="ECO:0000256" key="2">
    <source>
        <dbReference type="ARBA" id="ARBA00022771"/>
    </source>
</evidence>
<dbReference type="Gene3D" id="6.10.140.2220">
    <property type="match status" value="1"/>
</dbReference>
<dbReference type="KEGG" id="adl:AURDEDRAFT_188854"/>
<name>J0CWI3_AURST</name>
<feature type="domain" description="MYND-type" evidence="6">
    <location>
        <begin position="247"/>
        <end position="292"/>
    </location>
</feature>
<feature type="region of interest" description="Disordered" evidence="5">
    <location>
        <begin position="24"/>
        <end position="46"/>
    </location>
</feature>
<proteinExistence type="predicted"/>
<evidence type="ECO:0000256" key="1">
    <source>
        <dbReference type="ARBA" id="ARBA00022723"/>
    </source>
</evidence>
<dbReference type="GO" id="GO:0008270">
    <property type="term" value="F:zinc ion binding"/>
    <property type="evidence" value="ECO:0007669"/>
    <property type="project" value="UniProtKB-KW"/>
</dbReference>
<evidence type="ECO:0000256" key="5">
    <source>
        <dbReference type="SAM" id="MobiDB-lite"/>
    </source>
</evidence>
<evidence type="ECO:0000313" key="7">
    <source>
        <dbReference type="EMBL" id="EJD35007.1"/>
    </source>
</evidence>
<evidence type="ECO:0000256" key="4">
    <source>
        <dbReference type="PROSITE-ProRule" id="PRU00134"/>
    </source>
</evidence>
<dbReference type="Proteomes" id="UP000006514">
    <property type="component" value="Unassembled WGS sequence"/>
</dbReference>
<sequence>MLDVAQKEASMILGLALSDQLEGRPEKGFGSRRGRWPTSPEQLFPRGPEQTMRALTRLLESGIGVEVLITSIVAVHRPLAFPALLVADNRARLIALIIARLNAVSASVCADIAKIRPPVLPVVRDAVAQRQLAACPLWITMVEALLFGVDSKDSDWSDFTCDYNADLFDAIHEVLSLLERPERSQFKLSHLALLLWTSLPHARRIPRPHYVYRIEAEALADMSDPYIALYHFVAREANRRSCHGPDCQKLVHAKPTPGSFSRCAKCGVIQYCSKECQRADWSNQPFPHKSICRLLRDLFAFATLEMSAERFAAACRAHSFPLQSVDKLISWATDIASGELDLAAHLRDMEIFGTLFSEEEDQTADSDEEEGDSFRS</sequence>
<dbReference type="Pfam" id="PF01753">
    <property type="entry name" value="zf-MYND"/>
    <property type="match status" value="1"/>
</dbReference>
<keyword evidence="2 4" id="KW-0863">Zinc-finger</keyword>
<keyword evidence="1" id="KW-0479">Metal-binding</keyword>
<evidence type="ECO:0000259" key="6">
    <source>
        <dbReference type="PROSITE" id="PS50865"/>
    </source>
</evidence>
<evidence type="ECO:0000313" key="8">
    <source>
        <dbReference type="Proteomes" id="UP000006514"/>
    </source>
</evidence>
<organism evidence="7 8">
    <name type="scientific">Auricularia subglabra (strain TFB-10046 / SS5)</name>
    <name type="common">White-rot fungus</name>
    <name type="synonym">Auricularia delicata (strain TFB10046)</name>
    <dbReference type="NCBI Taxonomy" id="717982"/>
    <lineage>
        <taxon>Eukaryota</taxon>
        <taxon>Fungi</taxon>
        <taxon>Dikarya</taxon>
        <taxon>Basidiomycota</taxon>
        <taxon>Agaricomycotina</taxon>
        <taxon>Agaricomycetes</taxon>
        <taxon>Auriculariales</taxon>
        <taxon>Auriculariaceae</taxon>
        <taxon>Auricularia</taxon>
    </lineage>
</organism>
<keyword evidence="8" id="KW-1185">Reference proteome</keyword>
<dbReference type="SUPFAM" id="SSF144232">
    <property type="entry name" value="HIT/MYND zinc finger-like"/>
    <property type="match status" value="1"/>
</dbReference>
<dbReference type="PROSITE" id="PS50865">
    <property type="entry name" value="ZF_MYND_2"/>
    <property type="match status" value="1"/>
</dbReference>
<dbReference type="OrthoDB" id="432970at2759"/>
<protein>
    <recommendedName>
        <fullName evidence="6">MYND-type domain-containing protein</fullName>
    </recommendedName>
</protein>
<keyword evidence="3" id="KW-0862">Zinc</keyword>
<dbReference type="EMBL" id="JH687909">
    <property type="protein sequence ID" value="EJD35007.1"/>
    <property type="molecule type" value="Genomic_DNA"/>
</dbReference>